<accession>A0A1I3QWS6</accession>
<dbReference type="RefSeq" id="WP_090629079.1">
    <property type="nucleotide sequence ID" value="NZ_FOQO01000009.1"/>
</dbReference>
<dbReference type="AlphaFoldDB" id="A0A1I3QWS6"/>
<evidence type="ECO:0000313" key="2">
    <source>
        <dbReference type="Proteomes" id="UP000198670"/>
    </source>
</evidence>
<dbReference type="OrthoDB" id="177731at2"/>
<protein>
    <recommendedName>
        <fullName evidence="3">Cellulase (Glycosyl hydrolase family 5)</fullName>
    </recommendedName>
</protein>
<keyword evidence="2" id="KW-1185">Reference proteome</keyword>
<proteinExistence type="predicted"/>
<dbReference type="SUPFAM" id="SSF51445">
    <property type="entry name" value="(Trans)glycosidases"/>
    <property type="match status" value="1"/>
</dbReference>
<evidence type="ECO:0008006" key="3">
    <source>
        <dbReference type="Google" id="ProtNLM"/>
    </source>
</evidence>
<dbReference type="Gene3D" id="3.20.20.80">
    <property type="entry name" value="Glycosidases"/>
    <property type="match status" value="2"/>
</dbReference>
<dbReference type="InterPro" id="IPR017853">
    <property type="entry name" value="GH"/>
</dbReference>
<sequence length="702" mass="80057">MEVFVNLKIDKPTESVENEVIIPLKAENFIRLDGSNQIPYLWVDGDLNTFDPPEYGVSVLDNADRRTVYDFRGYDDVVISRMRVRDMAGEITINVYGVDEYYSRTYLGAFVTSGYNVWKTLTFPPIKVKYLIFTGGYVGFTNRTTEFEVYGKYVNLNLPPVNVPAKPVPLTNMMGTNTHIWYLFDIPQMTVPAGKKAMFERYNVVRVYADWNELEHQEGLYTFNPTNGGSWRLDTYLATVKDSGIQSILCLQVIPNWMRNEWPEGQRDRENRPNRYGSNPTNIWGYVEQARMGYQLAARYGTGAAFNLIDTITDIANLPVSANENDTYYLQEVLGNNNQTVNSKAFTWKDGEWQELVKVRVHQRWTNDVLNSVKIGENTLNIIECGNENNKNWKGKKGYQGPREHAANLSAFYDGHKGTMGPGVGVKNADPNMLVTTSGLAGLHYNYFMGIIYWCMEHRGFKEDGSVDLPFDFINFHSYRNTEGSEQHSGATRKGMAPEPSGFYNDILRLRQLAYQYLGDMPMILGETGYDWHPNSQQAPVPWGSYTIPQIQAMWMLRTALEAIRVGIDWVTFYEIVDDDGTSTTYQTSGMNEKTDQSPRLITKYFMQLRPIVNGFLYDGDKDVDPVRVIRLVKDNEEIYALWLPIEQSDTINYVLDSLPIHSSATLYTLTDTTVVSGTNLPLASSYTIECTEIPVFIKITK</sequence>
<dbReference type="Proteomes" id="UP000198670">
    <property type="component" value="Unassembled WGS sequence"/>
</dbReference>
<evidence type="ECO:0000313" key="1">
    <source>
        <dbReference type="EMBL" id="SFJ37597.1"/>
    </source>
</evidence>
<dbReference type="EMBL" id="FOQO01000009">
    <property type="protein sequence ID" value="SFJ37597.1"/>
    <property type="molecule type" value="Genomic_DNA"/>
</dbReference>
<reference evidence="1 2" key="1">
    <citation type="submission" date="2016-10" db="EMBL/GenBank/DDBJ databases">
        <authorList>
            <person name="de Groot N.N."/>
        </authorList>
    </citation>
    <scope>NUCLEOTIDE SEQUENCE [LARGE SCALE GENOMIC DNA]</scope>
    <source>
        <strain evidence="1 2">RK1</strain>
    </source>
</reference>
<name>A0A1I3QWS6_9SPHI</name>
<gene>
    <name evidence="1" type="ORF">SAMN05444682_109123</name>
</gene>
<organism evidence="1 2">
    <name type="scientific">Parapedobacter indicus</name>
    <dbReference type="NCBI Taxonomy" id="1477437"/>
    <lineage>
        <taxon>Bacteria</taxon>
        <taxon>Pseudomonadati</taxon>
        <taxon>Bacteroidota</taxon>
        <taxon>Sphingobacteriia</taxon>
        <taxon>Sphingobacteriales</taxon>
        <taxon>Sphingobacteriaceae</taxon>
        <taxon>Parapedobacter</taxon>
    </lineage>
</organism>
<dbReference type="STRING" id="1477437.SAMN05444682_109123"/>